<proteinExistence type="predicted"/>
<dbReference type="EMBL" id="JBHUPG010000023">
    <property type="protein sequence ID" value="MFD2912784.1"/>
    <property type="molecule type" value="Genomic_DNA"/>
</dbReference>
<dbReference type="PANTHER" id="PTHR43861:SF1">
    <property type="entry name" value="TRANS-ACONITATE 2-METHYLTRANSFERASE"/>
    <property type="match status" value="1"/>
</dbReference>
<reference evidence="5" key="1">
    <citation type="journal article" date="2019" name="Int. J. Syst. Evol. Microbiol.">
        <title>The Global Catalogue of Microorganisms (GCM) 10K type strain sequencing project: providing services to taxonomists for standard genome sequencing and annotation.</title>
        <authorList>
            <consortium name="The Broad Institute Genomics Platform"/>
            <consortium name="The Broad Institute Genome Sequencing Center for Infectious Disease"/>
            <person name="Wu L."/>
            <person name="Ma J."/>
        </authorList>
    </citation>
    <scope>NUCLEOTIDE SEQUENCE [LARGE SCALE GENOMIC DNA]</scope>
    <source>
        <strain evidence="5">KCTC 13528</strain>
    </source>
</reference>
<protein>
    <submittedName>
        <fullName evidence="4">Class I SAM-dependent methyltransferase</fullName>
        <ecNumber evidence="4">2.1.1.-</ecNumber>
    </submittedName>
</protein>
<gene>
    <name evidence="4" type="ORF">ACFS5P_12925</name>
</gene>
<dbReference type="Pfam" id="PF13649">
    <property type="entry name" value="Methyltransf_25"/>
    <property type="match status" value="1"/>
</dbReference>
<dbReference type="PANTHER" id="PTHR43861">
    <property type="entry name" value="TRANS-ACONITATE 2-METHYLTRANSFERASE-RELATED"/>
    <property type="match status" value="1"/>
</dbReference>
<dbReference type="SUPFAM" id="SSF53335">
    <property type="entry name" value="S-adenosyl-L-methionine-dependent methyltransferases"/>
    <property type="match status" value="1"/>
</dbReference>
<dbReference type="InterPro" id="IPR041698">
    <property type="entry name" value="Methyltransf_25"/>
</dbReference>
<evidence type="ECO:0000259" key="3">
    <source>
        <dbReference type="Pfam" id="PF13649"/>
    </source>
</evidence>
<dbReference type="EC" id="2.1.1.-" evidence="4"/>
<name>A0ABW5ZIH6_9BACL</name>
<evidence type="ECO:0000313" key="4">
    <source>
        <dbReference type="EMBL" id="MFD2912784.1"/>
    </source>
</evidence>
<dbReference type="CDD" id="cd02440">
    <property type="entry name" value="AdoMet_MTases"/>
    <property type="match status" value="1"/>
</dbReference>
<dbReference type="RefSeq" id="WP_204729798.1">
    <property type="nucleotide sequence ID" value="NZ_JAFBDK010000010.1"/>
</dbReference>
<keyword evidence="1 4" id="KW-0489">Methyltransferase</keyword>
<dbReference type="Gene3D" id="3.40.50.150">
    <property type="entry name" value="Vaccinia Virus protein VP39"/>
    <property type="match status" value="1"/>
</dbReference>
<dbReference type="Gene3D" id="2.20.25.110">
    <property type="entry name" value="S-adenosyl-L-methionine-dependent methyltransferases"/>
    <property type="match status" value="1"/>
</dbReference>
<feature type="domain" description="Methyltransferase" evidence="3">
    <location>
        <begin position="38"/>
        <end position="131"/>
    </location>
</feature>
<accession>A0ABW5ZIH6</accession>
<evidence type="ECO:0000256" key="1">
    <source>
        <dbReference type="ARBA" id="ARBA00022603"/>
    </source>
</evidence>
<sequence>MTNAEEYDDPELYDKENGHYIPELTLLRKWAADRQGTIIDIACGTGRVTIPLAETGLQVLGVDVHKGMLNQAESNAAGLDIDWIQQDCTRLDLSVKSPLIYSAGNSFQHFLTNEDQDGLLSSVNRYLEKEGIFIFNTRFPNAEELLQPETEEYWRTYKDGEYKVDVSTISRYDALQQIQHYTTIRRYKNSNDEAVDEKRTNISLRYVYPKEMERLLGAHGFEITHIYQDWKETPVTNESYEMIYVCKKTK</sequence>
<evidence type="ECO:0000313" key="5">
    <source>
        <dbReference type="Proteomes" id="UP001597561"/>
    </source>
</evidence>
<comment type="caution">
    <text evidence="4">The sequence shown here is derived from an EMBL/GenBank/DDBJ whole genome shotgun (WGS) entry which is preliminary data.</text>
</comment>
<evidence type="ECO:0000256" key="2">
    <source>
        <dbReference type="ARBA" id="ARBA00022679"/>
    </source>
</evidence>
<dbReference type="GO" id="GO:0032259">
    <property type="term" value="P:methylation"/>
    <property type="evidence" value="ECO:0007669"/>
    <property type="project" value="UniProtKB-KW"/>
</dbReference>
<dbReference type="GO" id="GO:0008168">
    <property type="term" value="F:methyltransferase activity"/>
    <property type="evidence" value="ECO:0007669"/>
    <property type="project" value="UniProtKB-KW"/>
</dbReference>
<dbReference type="Proteomes" id="UP001597561">
    <property type="component" value="Unassembled WGS sequence"/>
</dbReference>
<keyword evidence="5" id="KW-1185">Reference proteome</keyword>
<keyword evidence="2 4" id="KW-0808">Transferase</keyword>
<dbReference type="InterPro" id="IPR029063">
    <property type="entry name" value="SAM-dependent_MTases_sf"/>
</dbReference>
<organism evidence="4 5">
    <name type="scientific">Jeotgalibacillus terrae</name>
    <dbReference type="NCBI Taxonomy" id="587735"/>
    <lineage>
        <taxon>Bacteria</taxon>
        <taxon>Bacillati</taxon>
        <taxon>Bacillota</taxon>
        <taxon>Bacilli</taxon>
        <taxon>Bacillales</taxon>
        <taxon>Caryophanaceae</taxon>
        <taxon>Jeotgalibacillus</taxon>
    </lineage>
</organism>